<evidence type="ECO:0000313" key="10">
    <source>
        <dbReference type="Proteomes" id="UP001324993"/>
    </source>
</evidence>
<feature type="transmembrane region" description="Helical" evidence="8">
    <location>
        <begin position="38"/>
        <end position="58"/>
    </location>
</feature>
<keyword evidence="7" id="KW-0653">Protein transport</keyword>
<evidence type="ECO:0000313" key="9">
    <source>
        <dbReference type="EMBL" id="WPJ96166.1"/>
    </source>
</evidence>
<dbReference type="PANTHER" id="PTHR30558:SF3">
    <property type="entry name" value="BIOPOLYMER TRANSPORT PROTEIN EXBD-RELATED"/>
    <property type="match status" value="1"/>
</dbReference>
<keyword evidence="5 8" id="KW-1133">Transmembrane helix</keyword>
<keyword evidence="7" id="KW-0813">Transport</keyword>
<proteinExistence type="inferred from homology"/>
<organism evidence="9 10">
    <name type="scientific">Coraliomargarita algicola</name>
    <dbReference type="NCBI Taxonomy" id="3092156"/>
    <lineage>
        <taxon>Bacteria</taxon>
        <taxon>Pseudomonadati</taxon>
        <taxon>Verrucomicrobiota</taxon>
        <taxon>Opitutia</taxon>
        <taxon>Puniceicoccales</taxon>
        <taxon>Coraliomargaritaceae</taxon>
        <taxon>Coraliomargarita</taxon>
    </lineage>
</organism>
<dbReference type="Proteomes" id="UP001324993">
    <property type="component" value="Chromosome"/>
</dbReference>
<keyword evidence="4 7" id="KW-0812">Transmembrane</keyword>
<keyword evidence="3" id="KW-1003">Cell membrane</keyword>
<sequence>MSSKTPKLSLTVSSTSRVAVMRRLRNRHRKDDNVEVDLSPLIDCVFLLLIFFLVTTMLKKLEKQIPVVLPDYTSALAPIAESEVIIYAMDDRGQIERANGASRTIQGLSYSPVASFVEDLKSVAQTHGTGVGIRLDADSEVPVQRVIDALDTLALQGFEQVGVRLRYHGSEDFEMKGYRK</sequence>
<dbReference type="EMBL" id="CP138858">
    <property type="protein sequence ID" value="WPJ96166.1"/>
    <property type="molecule type" value="Genomic_DNA"/>
</dbReference>
<reference evidence="9 10" key="1">
    <citation type="submission" date="2023-11" db="EMBL/GenBank/DDBJ databases">
        <title>Coraliomargarita sp. nov., isolated from marine algae.</title>
        <authorList>
            <person name="Lee J.K."/>
            <person name="Baek J.H."/>
            <person name="Kim J.M."/>
            <person name="Choi D.G."/>
            <person name="Jeon C.O."/>
        </authorList>
    </citation>
    <scope>NUCLEOTIDE SEQUENCE [LARGE SCALE GENOMIC DNA]</scope>
    <source>
        <strain evidence="9 10">J2-16</strain>
    </source>
</reference>
<evidence type="ECO:0000256" key="8">
    <source>
        <dbReference type="SAM" id="Phobius"/>
    </source>
</evidence>
<comment type="similarity">
    <text evidence="2 7">Belongs to the ExbD/TolR family.</text>
</comment>
<name>A0ABZ0RL69_9BACT</name>
<dbReference type="RefSeq" id="WP_319833030.1">
    <property type="nucleotide sequence ID" value="NZ_CP138858.1"/>
</dbReference>
<dbReference type="Pfam" id="PF02472">
    <property type="entry name" value="ExbD"/>
    <property type="match status" value="1"/>
</dbReference>
<dbReference type="InterPro" id="IPR003400">
    <property type="entry name" value="ExbD"/>
</dbReference>
<evidence type="ECO:0000256" key="4">
    <source>
        <dbReference type="ARBA" id="ARBA00022692"/>
    </source>
</evidence>
<comment type="subcellular location">
    <subcellularLocation>
        <location evidence="1">Cell membrane</location>
        <topology evidence="1">Single-pass membrane protein</topology>
    </subcellularLocation>
    <subcellularLocation>
        <location evidence="7">Cell membrane</location>
        <topology evidence="7">Single-pass type II membrane protein</topology>
    </subcellularLocation>
</comment>
<evidence type="ECO:0000256" key="7">
    <source>
        <dbReference type="RuleBase" id="RU003879"/>
    </source>
</evidence>
<dbReference type="PANTHER" id="PTHR30558">
    <property type="entry name" value="EXBD MEMBRANE COMPONENT OF PMF-DRIVEN MACROMOLECULE IMPORT SYSTEM"/>
    <property type="match status" value="1"/>
</dbReference>
<evidence type="ECO:0000256" key="3">
    <source>
        <dbReference type="ARBA" id="ARBA00022475"/>
    </source>
</evidence>
<accession>A0ABZ0RL69</accession>
<evidence type="ECO:0000256" key="1">
    <source>
        <dbReference type="ARBA" id="ARBA00004162"/>
    </source>
</evidence>
<protein>
    <submittedName>
        <fullName evidence="9">Biopolymer transporter ExbD</fullName>
    </submittedName>
</protein>
<evidence type="ECO:0000256" key="6">
    <source>
        <dbReference type="ARBA" id="ARBA00023136"/>
    </source>
</evidence>
<keyword evidence="10" id="KW-1185">Reference proteome</keyword>
<keyword evidence="6 8" id="KW-0472">Membrane</keyword>
<evidence type="ECO:0000256" key="5">
    <source>
        <dbReference type="ARBA" id="ARBA00022989"/>
    </source>
</evidence>
<gene>
    <name evidence="9" type="ORF">SH580_00435</name>
</gene>
<evidence type="ECO:0000256" key="2">
    <source>
        <dbReference type="ARBA" id="ARBA00005811"/>
    </source>
</evidence>